<keyword evidence="4" id="KW-1185">Reference proteome</keyword>
<organism evidence="3 4">
    <name type="scientific">Pseudoxanthomonas composti</name>
    <dbReference type="NCBI Taxonomy" id="2137479"/>
    <lineage>
        <taxon>Bacteria</taxon>
        <taxon>Pseudomonadati</taxon>
        <taxon>Pseudomonadota</taxon>
        <taxon>Gammaproteobacteria</taxon>
        <taxon>Lysobacterales</taxon>
        <taxon>Lysobacteraceae</taxon>
        <taxon>Pseudoxanthomonas</taxon>
    </lineage>
</organism>
<evidence type="ECO:0000256" key="2">
    <source>
        <dbReference type="SAM" id="SignalP"/>
    </source>
</evidence>
<feature type="chain" id="PRO_5020898971" description="Lytic murein transglycosylase" evidence="2">
    <location>
        <begin position="29"/>
        <end position="337"/>
    </location>
</feature>
<dbReference type="Proteomes" id="UP000289784">
    <property type="component" value="Unassembled WGS sequence"/>
</dbReference>
<name>A0A4Q1JVP5_9GAMM</name>
<evidence type="ECO:0000313" key="4">
    <source>
        <dbReference type="Proteomes" id="UP000289784"/>
    </source>
</evidence>
<accession>A0A4Q1JVP5</accession>
<evidence type="ECO:0008006" key="5">
    <source>
        <dbReference type="Google" id="ProtNLM"/>
    </source>
</evidence>
<comment type="caution">
    <text evidence="3">The sequence shown here is derived from an EMBL/GenBank/DDBJ whole genome shotgun (WGS) entry which is preliminary data.</text>
</comment>
<evidence type="ECO:0000313" key="3">
    <source>
        <dbReference type="EMBL" id="RXR06331.1"/>
    </source>
</evidence>
<feature type="signal peptide" evidence="2">
    <location>
        <begin position="1"/>
        <end position="28"/>
    </location>
</feature>
<protein>
    <recommendedName>
        <fullName evidence="5">Lytic murein transglycosylase</fullName>
    </recommendedName>
</protein>
<feature type="region of interest" description="Disordered" evidence="1">
    <location>
        <begin position="310"/>
        <end position="337"/>
    </location>
</feature>
<dbReference type="AlphaFoldDB" id="A0A4Q1JVP5"/>
<gene>
    <name evidence="3" type="ORF">EPA99_06640</name>
</gene>
<dbReference type="EMBL" id="SAWZ01000003">
    <property type="protein sequence ID" value="RXR06331.1"/>
    <property type="molecule type" value="Genomic_DNA"/>
</dbReference>
<sequence length="337" mass="35943">MHVASQRRRWIARALIGGLALLASSAQAQVDDAQRFAQVWTAADGHPDVAALDAGYLAPASAGLRAFVPEYIGDAKRLAEAIVRAPAAYRHALAVCLPDADTVNVVMDEVLTRYGAHMPVPARPAVHLLFGANTSAGTTLSGAIYIGLEKACEGVADAAAFRTRLQGLLAHELVHVLQPPMADDARRDLLAWALREGTANMVGALVLGQPYTGAQDSWAISREAMLWPRFQQDRQTMLQHWPKGGEPDPQALAAGTRWFWNAGTAEGWPPDLGYWVGQRIAAQWYQRQGQAAGALSQLVGARSPAQVLAQSGYAPDRHAPAAASDRQARGAMGVSAP</sequence>
<evidence type="ECO:0000256" key="1">
    <source>
        <dbReference type="SAM" id="MobiDB-lite"/>
    </source>
</evidence>
<keyword evidence="2" id="KW-0732">Signal</keyword>
<reference evidence="3 4" key="1">
    <citation type="submission" date="2019-01" db="EMBL/GenBank/DDBJ databases">
        <title>Pseudoxanthomonas composti sp. nov., isolated from compost.</title>
        <authorList>
            <person name="Yang G."/>
        </authorList>
    </citation>
    <scope>NUCLEOTIDE SEQUENCE [LARGE SCALE GENOMIC DNA]</scope>
    <source>
        <strain evidence="3 4">GSS15</strain>
    </source>
</reference>
<dbReference type="OrthoDB" id="6402335at2"/>
<dbReference type="RefSeq" id="WP_129470438.1">
    <property type="nucleotide sequence ID" value="NZ_SAWZ01000003.1"/>
</dbReference>
<proteinExistence type="predicted"/>